<evidence type="ECO:0000256" key="2">
    <source>
        <dbReference type="ARBA" id="ARBA00007357"/>
    </source>
</evidence>
<feature type="domain" description="Peptidase M13 N-terminal" evidence="9">
    <location>
        <begin position="47"/>
        <end position="427"/>
    </location>
</feature>
<evidence type="ECO:0000256" key="3">
    <source>
        <dbReference type="ARBA" id="ARBA00022670"/>
    </source>
</evidence>
<keyword evidence="4" id="KW-0479">Metal-binding</keyword>
<evidence type="ECO:0000313" key="11">
    <source>
        <dbReference type="Proteomes" id="UP001597073"/>
    </source>
</evidence>
<evidence type="ECO:0000256" key="5">
    <source>
        <dbReference type="ARBA" id="ARBA00022801"/>
    </source>
</evidence>
<dbReference type="SUPFAM" id="SSF55486">
    <property type="entry name" value="Metalloproteases ('zincins'), catalytic domain"/>
    <property type="match status" value="1"/>
</dbReference>
<accession>A0ABW2ZK62</accession>
<dbReference type="InterPro" id="IPR008753">
    <property type="entry name" value="Peptidase_M13_N"/>
</dbReference>
<evidence type="ECO:0000256" key="4">
    <source>
        <dbReference type="ARBA" id="ARBA00022723"/>
    </source>
</evidence>
<keyword evidence="6" id="KW-0862">Zinc</keyword>
<dbReference type="InterPro" id="IPR042089">
    <property type="entry name" value="Peptidase_M13_dom_2"/>
</dbReference>
<dbReference type="Gene3D" id="3.40.390.10">
    <property type="entry name" value="Collagenase (Catalytic Domain)"/>
    <property type="match status" value="1"/>
</dbReference>
<dbReference type="InterPro" id="IPR024079">
    <property type="entry name" value="MetalloPept_cat_dom_sf"/>
</dbReference>
<evidence type="ECO:0000256" key="6">
    <source>
        <dbReference type="ARBA" id="ARBA00022833"/>
    </source>
</evidence>
<evidence type="ECO:0000256" key="7">
    <source>
        <dbReference type="ARBA" id="ARBA00023049"/>
    </source>
</evidence>
<dbReference type="CDD" id="cd08662">
    <property type="entry name" value="M13"/>
    <property type="match status" value="1"/>
</dbReference>
<evidence type="ECO:0000259" key="9">
    <source>
        <dbReference type="Pfam" id="PF05649"/>
    </source>
</evidence>
<dbReference type="PROSITE" id="PS51885">
    <property type="entry name" value="NEPRILYSIN"/>
    <property type="match status" value="1"/>
</dbReference>
<organism evidence="10 11">
    <name type="scientific">Mucilaginibacter lutimaris</name>
    <dbReference type="NCBI Taxonomy" id="931629"/>
    <lineage>
        <taxon>Bacteria</taxon>
        <taxon>Pseudomonadati</taxon>
        <taxon>Bacteroidota</taxon>
        <taxon>Sphingobacteriia</taxon>
        <taxon>Sphingobacteriales</taxon>
        <taxon>Sphingobacteriaceae</taxon>
        <taxon>Mucilaginibacter</taxon>
    </lineage>
</organism>
<dbReference type="PRINTS" id="PR00786">
    <property type="entry name" value="NEPRILYSIN"/>
</dbReference>
<name>A0ABW2ZK62_9SPHI</name>
<gene>
    <name evidence="10" type="ORF">ACFQZI_17365</name>
</gene>
<keyword evidence="3" id="KW-0645">Protease</keyword>
<keyword evidence="5" id="KW-0378">Hydrolase</keyword>
<dbReference type="Gene3D" id="1.10.1380.10">
    <property type="entry name" value="Neutral endopeptidase , domain2"/>
    <property type="match status" value="1"/>
</dbReference>
<dbReference type="InterPro" id="IPR018497">
    <property type="entry name" value="Peptidase_M13_C"/>
</dbReference>
<evidence type="ECO:0000259" key="8">
    <source>
        <dbReference type="Pfam" id="PF01431"/>
    </source>
</evidence>
<comment type="cofactor">
    <cofactor evidence="1">
        <name>Zn(2+)</name>
        <dbReference type="ChEBI" id="CHEBI:29105"/>
    </cofactor>
</comment>
<comment type="caution">
    <text evidence="10">The sequence shown here is derived from an EMBL/GenBank/DDBJ whole genome shotgun (WGS) entry which is preliminary data.</text>
</comment>
<evidence type="ECO:0000256" key="1">
    <source>
        <dbReference type="ARBA" id="ARBA00001947"/>
    </source>
</evidence>
<dbReference type="PROSITE" id="PS51257">
    <property type="entry name" value="PROKAR_LIPOPROTEIN"/>
    <property type="match status" value="1"/>
</dbReference>
<feature type="domain" description="Peptidase M13 C-terminal" evidence="8">
    <location>
        <begin position="479"/>
        <end position="681"/>
    </location>
</feature>
<dbReference type="PANTHER" id="PTHR11733">
    <property type="entry name" value="ZINC METALLOPROTEASE FAMILY M13 NEPRILYSIN-RELATED"/>
    <property type="match status" value="1"/>
</dbReference>
<keyword evidence="7" id="KW-0482">Metalloprotease</keyword>
<proteinExistence type="inferred from homology"/>
<protein>
    <submittedName>
        <fullName evidence="10">M13 family metallopeptidase</fullName>
    </submittedName>
</protein>
<comment type="similarity">
    <text evidence="2">Belongs to the peptidase M13 family.</text>
</comment>
<dbReference type="InterPro" id="IPR000718">
    <property type="entry name" value="Peptidase_M13"/>
</dbReference>
<sequence length="684" mass="77820">MTIKNNTLMAVSAFAIGAMLLTACQDKNKFYAEHDVLINNIDKGVKPGDDFFKYANGAWLKKNPIPAAYSSWSIFNLVQEDLRNKMLKINKDAVKANAAKGTNTQKIGDFYYSGMDTVNIEKLGLAPLKGELSRIDAITDVKGLVAEFANLVTIGVRNPIATYAGQDDRNSEKIVMQLSQSGIGLPNRDYYYKTDEHTTAVRNDYQQKHLPALFKFLGNNDDAAKTAAQKTYALEKFLADSSRTLEDLRDPYHNYNKMAVDGANKLAPLLNWRATFNDMYYKNVDTVIVGQPEYLRAVNTALTKFSIDDWKNYLRKNLLSEFSPYLNKAVADENFRFYGTVISGRKEQLPRWKRVLDIEEDVMGEVLGQIFVKEYFPEATKKRYEDMVEAVRSSFKEHIERLDWMSAETKKRAYQKLEKVYPKVGFPDHWRDYSGLEINKNQYVQNIMNSARFDRKFNANKLGKPVDRTEWGMTPQTYNAYYNPSNNEIVLPAAIFMVPGTLDEKIDDAVVYGYGAASTIGHEITHGFDDQGRQYDEKGNLKAWWTPQDSAKFAQRADMLAKQFSGYKVGDKYINGKATLGENIADLGGVVIGLDAFKKTKQYKEGKPINGLTPVQRYFLGYALGWLGHDRAEALSNQIITDVHSPRFLRVNGPFSDVPEFYEAFGVKKGDKMWLDPDKRVKIW</sequence>
<dbReference type="Pfam" id="PF01431">
    <property type="entry name" value="Peptidase_M13"/>
    <property type="match status" value="1"/>
</dbReference>
<dbReference type="EMBL" id="JBHTIA010000012">
    <property type="protein sequence ID" value="MFD0766634.1"/>
    <property type="molecule type" value="Genomic_DNA"/>
</dbReference>
<evidence type="ECO:0000313" key="10">
    <source>
        <dbReference type="EMBL" id="MFD0766634.1"/>
    </source>
</evidence>
<dbReference type="RefSeq" id="WP_377144738.1">
    <property type="nucleotide sequence ID" value="NZ_JBHTIA010000012.1"/>
</dbReference>
<dbReference type="Pfam" id="PF05649">
    <property type="entry name" value="Peptidase_M13_N"/>
    <property type="match status" value="1"/>
</dbReference>
<keyword evidence="11" id="KW-1185">Reference proteome</keyword>
<dbReference type="PANTHER" id="PTHR11733:SF167">
    <property type="entry name" value="FI17812P1-RELATED"/>
    <property type="match status" value="1"/>
</dbReference>
<dbReference type="Proteomes" id="UP001597073">
    <property type="component" value="Unassembled WGS sequence"/>
</dbReference>
<reference evidence="11" key="1">
    <citation type="journal article" date="2019" name="Int. J. Syst. Evol. Microbiol.">
        <title>The Global Catalogue of Microorganisms (GCM) 10K type strain sequencing project: providing services to taxonomists for standard genome sequencing and annotation.</title>
        <authorList>
            <consortium name="The Broad Institute Genomics Platform"/>
            <consortium name="The Broad Institute Genome Sequencing Center for Infectious Disease"/>
            <person name="Wu L."/>
            <person name="Ma J."/>
        </authorList>
    </citation>
    <scope>NUCLEOTIDE SEQUENCE [LARGE SCALE GENOMIC DNA]</scope>
    <source>
        <strain evidence="11">CCUG 60742</strain>
    </source>
</reference>